<organism evidence="4">
    <name type="scientific">Micromonas pusilla</name>
    <name type="common">Picoplanktonic green alga</name>
    <name type="synonym">Chromulina pusilla</name>
    <dbReference type="NCBI Taxonomy" id="38833"/>
    <lineage>
        <taxon>Eukaryota</taxon>
        <taxon>Viridiplantae</taxon>
        <taxon>Chlorophyta</taxon>
        <taxon>Mamiellophyceae</taxon>
        <taxon>Mamiellales</taxon>
        <taxon>Mamiellaceae</taxon>
        <taxon>Micromonas</taxon>
    </lineage>
</organism>
<dbReference type="PANTHER" id="PTHR31184">
    <property type="entry name" value="HUNTINGTIN-INTERACTING PROTEIN K FAMILY MEMBER"/>
    <property type="match status" value="1"/>
</dbReference>
<dbReference type="AlphaFoldDB" id="A0A7S0KV16"/>
<feature type="region of interest" description="Disordered" evidence="2">
    <location>
        <begin position="1"/>
        <end position="40"/>
    </location>
</feature>
<dbReference type="PANTHER" id="PTHR31184:SF2">
    <property type="entry name" value="HUNTINGTIN-INTERACTING PROTEIN K"/>
    <property type="match status" value="1"/>
</dbReference>
<dbReference type="InterPro" id="IPR052617">
    <property type="entry name" value="Huntingtin-int_K"/>
</dbReference>
<dbReference type="Gene3D" id="1.10.8.10">
    <property type="entry name" value="DNA helicase RuvA subunit, C-terminal domain"/>
    <property type="match status" value="1"/>
</dbReference>
<dbReference type="Pfam" id="PF19026">
    <property type="entry name" value="UBA_HYPK"/>
    <property type="match status" value="1"/>
</dbReference>
<proteinExistence type="predicted"/>
<keyword evidence="1" id="KW-0175">Coiled coil</keyword>
<dbReference type="EMBL" id="HBEV01014048">
    <property type="protein sequence ID" value="CAD8593542.1"/>
    <property type="molecule type" value="Transcribed_RNA"/>
</dbReference>
<accession>A0A7S0KV16</accession>
<dbReference type="CDD" id="cd14361">
    <property type="entry name" value="UBA_HYPK"/>
    <property type="match status" value="1"/>
</dbReference>
<name>A0A7S0KV16_MICPS</name>
<evidence type="ECO:0000259" key="3">
    <source>
        <dbReference type="Pfam" id="PF19026"/>
    </source>
</evidence>
<evidence type="ECO:0000256" key="1">
    <source>
        <dbReference type="SAM" id="Coils"/>
    </source>
</evidence>
<feature type="domain" description="Nascent polypeptide-associated complex subunit alpha-like UBA" evidence="3">
    <location>
        <begin position="67"/>
        <end position="107"/>
    </location>
</feature>
<gene>
    <name evidence="4" type="ORF">MSP1404_LOCUS10946</name>
</gene>
<dbReference type="GO" id="GO:0050821">
    <property type="term" value="P:protein stabilization"/>
    <property type="evidence" value="ECO:0007669"/>
    <property type="project" value="TreeGrafter"/>
</dbReference>
<sequence length="109" mass="11650">MADDDEEVVDNTAKANRADMNKLGGGGDDDGGVDSDAAKKRALEMANDDLKKEKEAEAARLKELMAVKISQEDVATIVSEIEVEKKAAEMRLREHGGDVVAALKSYVSG</sequence>
<evidence type="ECO:0000313" key="4">
    <source>
        <dbReference type="EMBL" id="CAD8593542.1"/>
    </source>
</evidence>
<dbReference type="InterPro" id="IPR044034">
    <property type="entry name" value="NAC-like_UBA"/>
</dbReference>
<reference evidence="4" key="1">
    <citation type="submission" date="2021-01" db="EMBL/GenBank/DDBJ databases">
        <authorList>
            <person name="Corre E."/>
            <person name="Pelletier E."/>
            <person name="Niang G."/>
            <person name="Scheremetjew M."/>
            <person name="Finn R."/>
            <person name="Kale V."/>
            <person name="Holt S."/>
            <person name="Cochrane G."/>
            <person name="Meng A."/>
            <person name="Brown T."/>
            <person name="Cohen L."/>
        </authorList>
    </citation>
    <scope>NUCLEOTIDE SEQUENCE</scope>
    <source>
        <strain evidence="4">CCMP494</strain>
    </source>
</reference>
<protein>
    <recommendedName>
        <fullName evidence="3">Nascent polypeptide-associated complex subunit alpha-like UBA domain-containing protein</fullName>
    </recommendedName>
</protein>
<evidence type="ECO:0000256" key="2">
    <source>
        <dbReference type="SAM" id="MobiDB-lite"/>
    </source>
</evidence>
<dbReference type="InterPro" id="IPR038922">
    <property type="entry name" value="HYPK_UBA"/>
</dbReference>
<feature type="coiled-coil region" evidence="1">
    <location>
        <begin position="40"/>
        <end position="67"/>
    </location>
</feature>